<accession>A0A7S4S9S7</accession>
<reference evidence="1" key="1">
    <citation type="submission" date="2021-01" db="EMBL/GenBank/DDBJ databases">
        <authorList>
            <person name="Corre E."/>
            <person name="Pelletier E."/>
            <person name="Niang G."/>
            <person name="Scheremetjew M."/>
            <person name="Finn R."/>
            <person name="Kale V."/>
            <person name="Holt S."/>
            <person name="Cochrane G."/>
            <person name="Meng A."/>
            <person name="Brown T."/>
            <person name="Cohen L."/>
        </authorList>
    </citation>
    <scope>NUCLEOTIDE SEQUENCE</scope>
    <source>
        <strain evidence="1">CCMP3105</strain>
    </source>
</reference>
<dbReference type="EMBL" id="HBNR01066217">
    <property type="protein sequence ID" value="CAE4638295.1"/>
    <property type="molecule type" value="Transcribed_RNA"/>
</dbReference>
<evidence type="ECO:0000313" key="1">
    <source>
        <dbReference type="EMBL" id="CAE4638295.1"/>
    </source>
</evidence>
<name>A0A7S4S9S7_9DINO</name>
<organism evidence="1">
    <name type="scientific">Alexandrium monilatum</name>
    <dbReference type="NCBI Taxonomy" id="311494"/>
    <lineage>
        <taxon>Eukaryota</taxon>
        <taxon>Sar</taxon>
        <taxon>Alveolata</taxon>
        <taxon>Dinophyceae</taxon>
        <taxon>Gonyaulacales</taxon>
        <taxon>Pyrocystaceae</taxon>
        <taxon>Alexandrium</taxon>
    </lineage>
</organism>
<sequence>MAEAGAGRGASSRWPNEQKGSALVGRLLRALADKPPLPSPSESGLPAASSALEEELQELVQLAMDLAPQGLSDAVCDLSHVLHQLRAWYCCGVGMLVLLLLERVADLSQRLPQSHNYTDTSLALLRLLEGILLMCTVHHSRERVVKALESLLRKRRLPQGASVRLEATLVCLASDRGWPGVPQTSRLDEGGCEDCLRNLAVSLAPDTDAQERVRLAKRTLEAAAQEAALDSKGHGRGLHAGRQ</sequence>
<dbReference type="AlphaFoldDB" id="A0A7S4S9S7"/>
<gene>
    <name evidence="1" type="ORF">AMON00008_LOCUS46775</name>
</gene>
<proteinExistence type="predicted"/>
<protein>
    <submittedName>
        <fullName evidence="1">Uncharacterized protein</fullName>
    </submittedName>
</protein>